<dbReference type="EMBL" id="CAJB01000378">
    <property type="protein sequence ID" value="CCH79543.1"/>
    <property type="molecule type" value="Genomic_DNA"/>
</dbReference>
<dbReference type="GO" id="GO:0016747">
    <property type="term" value="F:acyltransferase activity, transferring groups other than amino-acyl groups"/>
    <property type="evidence" value="ECO:0007669"/>
    <property type="project" value="InterPro"/>
</dbReference>
<feature type="domain" description="N-acetyltransferase" evidence="3">
    <location>
        <begin position="1"/>
        <end position="157"/>
    </location>
</feature>
<dbReference type="PANTHER" id="PTHR43877">
    <property type="entry name" value="AMINOALKYLPHOSPHONATE N-ACETYLTRANSFERASE-RELATED-RELATED"/>
    <property type="match status" value="1"/>
</dbReference>
<keyword evidence="2" id="KW-0012">Acyltransferase</keyword>
<dbReference type="PROSITE" id="PS51186">
    <property type="entry name" value="GNAT"/>
    <property type="match status" value="1"/>
</dbReference>
<proteinExistence type="predicted"/>
<accession>A0A077LZW4</accession>
<name>A0A077LZW4_9MICO</name>
<dbReference type="PANTHER" id="PTHR43877:SF1">
    <property type="entry name" value="ACETYLTRANSFERASE"/>
    <property type="match status" value="1"/>
</dbReference>
<dbReference type="OrthoDB" id="9788300at2"/>
<evidence type="ECO:0000259" key="3">
    <source>
        <dbReference type="PROSITE" id="PS51186"/>
    </source>
</evidence>
<dbReference type="InterPro" id="IPR016181">
    <property type="entry name" value="Acyl_CoA_acyltransferase"/>
</dbReference>
<protein>
    <submittedName>
        <fullName evidence="4">GCN5-related N-acetyltransferase</fullName>
    </submittedName>
</protein>
<dbReference type="CDD" id="cd04301">
    <property type="entry name" value="NAT_SF"/>
    <property type="match status" value="1"/>
</dbReference>
<evidence type="ECO:0000256" key="1">
    <source>
        <dbReference type="ARBA" id="ARBA00022679"/>
    </source>
</evidence>
<sequence>MTIADLKPEHVEQLVALFQRLPDSDLTFIKEDVSPAAVTRWIDAPGWRWVDLAEDGSVIGYAALRAQTGWSDHVGDLRLVVDPAARGRGVGRALTLHALGHALRSGLLKVVVELPAEQTRTIDMFLGLGFTGEALLRDHFRDRTGQLRDLVMLAHFAEQTYEAMDLVGVADALEEGL</sequence>
<keyword evidence="5" id="KW-1185">Reference proteome</keyword>
<dbReference type="Proteomes" id="UP000035721">
    <property type="component" value="Unassembled WGS sequence"/>
</dbReference>
<gene>
    <name evidence="4" type="ORF">BN12_470013</name>
</gene>
<reference evidence="4 5" key="1">
    <citation type="journal article" date="2013" name="ISME J.">
        <title>A metabolic model for members of the genus Tetrasphaera involved in enhanced biological phosphorus removal.</title>
        <authorList>
            <person name="Kristiansen R."/>
            <person name="Nguyen H.T.T."/>
            <person name="Saunders A.M."/>
            <person name="Nielsen J.L."/>
            <person name="Wimmer R."/>
            <person name="Le V.Q."/>
            <person name="McIlroy S.J."/>
            <person name="Petrovski S."/>
            <person name="Seviour R.J."/>
            <person name="Calteau A."/>
            <person name="Nielsen K.L."/>
            <person name="Nielsen P.H."/>
        </authorList>
    </citation>
    <scope>NUCLEOTIDE SEQUENCE [LARGE SCALE GENOMIC DNA]</scope>
    <source>
        <strain evidence="4 5">T1-X7</strain>
    </source>
</reference>
<dbReference type="SUPFAM" id="SSF55729">
    <property type="entry name" value="Acyl-CoA N-acyltransferases (Nat)"/>
    <property type="match status" value="1"/>
</dbReference>
<organism evidence="4 5">
    <name type="scientific">Nostocoides japonicum T1-X7</name>
    <dbReference type="NCBI Taxonomy" id="1194083"/>
    <lineage>
        <taxon>Bacteria</taxon>
        <taxon>Bacillati</taxon>
        <taxon>Actinomycetota</taxon>
        <taxon>Actinomycetes</taxon>
        <taxon>Micrococcales</taxon>
        <taxon>Intrasporangiaceae</taxon>
        <taxon>Nostocoides</taxon>
    </lineage>
</organism>
<dbReference type="AlphaFoldDB" id="A0A077LZW4"/>
<dbReference type="InterPro" id="IPR050832">
    <property type="entry name" value="Bact_Acetyltransf"/>
</dbReference>
<evidence type="ECO:0000313" key="4">
    <source>
        <dbReference type="EMBL" id="CCH79543.1"/>
    </source>
</evidence>
<evidence type="ECO:0000313" key="5">
    <source>
        <dbReference type="Proteomes" id="UP000035721"/>
    </source>
</evidence>
<dbReference type="InterPro" id="IPR000182">
    <property type="entry name" value="GNAT_dom"/>
</dbReference>
<dbReference type="RefSeq" id="WP_048551449.1">
    <property type="nucleotide sequence ID" value="NZ_HF570958.1"/>
</dbReference>
<dbReference type="Gene3D" id="3.40.630.30">
    <property type="match status" value="1"/>
</dbReference>
<keyword evidence="1 4" id="KW-0808">Transferase</keyword>
<dbReference type="Pfam" id="PF00583">
    <property type="entry name" value="Acetyltransf_1"/>
    <property type="match status" value="1"/>
</dbReference>
<comment type="caution">
    <text evidence="4">The sequence shown here is derived from an EMBL/GenBank/DDBJ whole genome shotgun (WGS) entry which is preliminary data.</text>
</comment>
<dbReference type="STRING" id="1194083.BN12_470013"/>
<evidence type="ECO:0000256" key="2">
    <source>
        <dbReference type="ARBA" id="ARBA00023315"/>
    </source>
</evidence>